<reference evidence="1" key="1">
    <citation type="submission" date="2015-05" db="EMBL/GenBank/DDBJ databases">
        <title>Permanent draft genome of Rhodopirellula islandicus K833.</title>
        <authorList>
            <person name="Kizina J."/>
            <person name="Richter M."/>
            <person name="Glockner F.O."/>
            <person name="Harder J."/>
        </authorList>
    </citation>
    <scope>NUCLEOTIDE SEQUENCE [LARGE SCALE GENOMIC DNA]</scope>
    <source>
        <strain evidence="1">K833</strain>
    </source>
</reference>
<comment type="caution">
    <text evidence="1">The sequence shown here is derived from an EMBL/GenBank/DDBJ whole genome shotgun (WGS) entry which is preliminary data.</text>
</comment>
<dbReference type="Proteomes" id="UP000036367">
    <property type="component" value="Unassembled WGS sequence"/>
</dbReference>
<protein>
    <submittedName>
        <fullName evidence="1">Uncharacterized protein</fullName>
    </submittedName>
</protein>
<dbReference type="STRING" id="595434.RISK_005234"/>
<sequence length="70" mass="7895">MFAWLVDVVEQRDANVWERTWLRGGLAVEGSPTEQLRQLFYTGARSIGLETVGMVGIATARLLSRRECRA</sequence>
<proteinExistence type="predicted"/>
<gene>
    <name evidence="1" type="ORF">RISK_005234</name>
</gene>
<dbReference type="AlphaFoldDB" id="A0A0J1B8T4"/>
<evidence type="ECO:0000313" key="2">
    <source>
        <dbReference type="Proteomes" id="UP000036367"/>
    </source>
</evidence>
<dbReference type="PATRIC" id="fig|595434.4.peg.4969"/>
<evidence type="ECO:0000313" key="1">
    <source>
        <dbReference type="EMBL" id="KLU02938.1"/>
    </source>
</evidence>
<name>A0A0J1B8T4_RHOIS</name>
<accession>A0A0J1B8T4</accession>
<dbReference type="EMBL" id="LECT01000043">
    <property type="protein sequence ID" value="KLU02938.1"/>
    <property type="molecule type" value="Genomic_DNA"/>
</dbReference>
<organism evidence="1 2">
    <name type="scientific">Rhodopirellula islandica</name>
    <dbReference type="NCBI Taxonomy" id="595434"/>
    <lineage>
        <taxon>Bacteria</taxon>
        <taxon>Pseudomonadati</taxon>
        <taxon>Planctomycetota</taxon>
        <taxon>Planctomycetia</taxon>
        <taxon>Pirellulales</taxon>
        <taxon>Pirellulaceae</taxon>
        <taxon>Rhodopirellula</taxon>
    </lineage>
</organism>
<keyword evidence="2" id="KW-1185">Reference proteome</keyword>